<feature type="domain" description="ANTAR" evidence="3">
    <location>
        <begin position="129"/>
        <end position="190"/>
    </location>
</feature>
<dbReference type="InterPro" id="IPR003018">
    <property type="entry name" value="GAF"/>
</dbReference>
<dbReference type="Pfam" id="PF03861">
    <property type="entry name" value="ANTAR"/>
    <property type="match status" value="1"/>
</dbReference>
<reference evidence="4 5" key="1">
    <citation type="submission" date="2018-08" db="EMBL/GenBank/DDBJ databases">
        <title>Microbacterium lemovicicum sp. nov., a bacterium isolated from a natural uranium-rich soil.</title>
        <authorList>
            <person name="ORTET P."/>
        </authorList>
    </citation>
    <scope>NUCLEOTIDE SEQUENCE [LARGE SCALE GENOMIC DNA]</scope>
    <source>
        <strain evidence="4 5">Viu22</strain>
    </source>
</reference>
<keyword evidence="2" id="KW-0804">Transcription</keyword>
<dbReference type="InterPro" id="IPR029016">
    <property type="entry name" value="GAF-like_dom_sf"/>
</dbReference>
<dbReference type="GO" id="GO:0003723">
    <property type="term" value="F:RNA binding"/>
    <property type="evidence" value="ECO:0007669"/>
    <property type="project" value="InterPro"/>
</dbReference>
<dbReference type="Gene3D" id="1.10.10.10">
    <property type="entry name" value="Winged helix-like DNA-binding domain superfamily/Winged helix DNA-binding domain"/>
    <property type="match status" value="1"/>
</dbReference>
<dbReference type="SMART" id="SM01012">
    <property type="entry name" value="ANTAR"/>
    <property type="match status" value="1"/>
</dbReference>
<dbReference type="PROSITE" id="PS50921">
    <property type="entry name" value="ANTAR"/>
    <property type="match status" value="1"/>
</dbReference>
<name>A0A3S9WCX3_9MICO</name>
<proteinExistence type="predicted"/>
<dbReference type="SUPFAM" id="SSF55781">
    <property type="entry name" value="GAF domain-like"/>
    <property type="match status" value="1"/>
</dbReference>
<keyword evidence="5" id="KW-1185">Reference proteome</keyword>
<organism evidence="4 5">
    <name type="scientific">Microbacterium lemovicicum</name>
    <dbReference type="NCBI Taxonomy" id="1072463"/>
    <lineage>
        <taxon>Bacteria</taxon>
        <taxon>Bacillati</taxon>
        <taxon>Actinomycetota</taxon>
        <taxon>Actinomycetes</taxon>
        <taxon>Micrococcales</taxon>
        <taxon>Microbacteriaceae</taxon>
        <taxon>Microbacterium</taxon>
    </lineage>
</organism>
<protein>
    <recommendedName>
        <fullName evidence="3">ANTAR domain-containing protein</fullName>
    </recommendedName>
</protein>
<evidence type="ECO:0000259" key="3">
    <source>
        <dbReference type="PROSITE" id="PS50921"/>
    </source>
</evidence>
<dbReference type="EMBL" id="CP031423">
    <property type="protein sequence ID" value="AZS37925.1"/>
    <property type="molecule type" value="Genomic_DNA"/>
</dbReference>
<dbReference type="InterPro" id="IPR012074">
    <property type="entry name" value="GAF_ANTAR"/>
</dbReference>
<keyword evidence="1" id="KW-0805">Transcription regulation</keyword>
<dbReference type="AlphaFoldDB" id="A0A3S9WCX3"/>
<dbReference type="InterPro" id="IPR005561">
    <property type="entry name" value="ANTAR"/>
</dbReference>
<accession>A0A3S9WCX3</accession>
<dbReference type="Gene3D" id="3.30.450.40">
    <property type="match status" value="1"/>
</dbReference>
<evidence type="ECO:0000256" key="1">
    <source>
        <dbReference type="ARBA" id="ARBA00023015"/>
    </source>
</evidence>
<dbReference type="Pfam" id="PF13185">
    <property type="entry name" value="GAF_2"/>
    <property type="match status" value="1"/>
</dbReference>
<dbReference type="KEGG" id="mlv:CVS47_02575"/>
<evidence type="ECO:0000256" key="2">
    <source>
        <dbReference type="ARBA" id="ARBA00023163"/>
    </source>
</evidence>
<gene>
    <name evidence="4" type="ORF">CVS47_02575</name>
</gene>
<evidence type="ECO:0000313" key="5">
    <source>
        <dbReference type="Proteomes" id="UP000276888"/>
    </source>
</evidence>
<evidence type="ECO:0000313" key="4">
    <source>
        <dbReference type="EMBL" id="AZS37925.1"/>
    </source>
</evidence>
<dbReference type="Proteomes" id="UP000276888">
    <property type="component" value="Chromosome"/>
</dbReference>
<dbReference type="InterPro" id="IPR036388">
    <property type="entry name" value="WH-like_DNA-bd_sf"/>
</dbReference>
<dbReference type="PIRSF" id="PIRSF036625">
    <property type="entry name" value="GAF_ANTAR"/>
    <property type="match status" value="1"/>
</dbReference>
<sequence>MLPVDGASVSVMTAAGSHSTLSSSGELATRLEQVQFDLGEGPHWSALRSGEPVLVDDTRTDDGRRWPMFAHAIAELGVGSLFSFPLRVGAATVGVVDLHRTRPGALTPTQTDLASALARGAADEALRWAAADAEAEGREQFGVGLRREVHQATGMASVQLGVSVTDAFAWLRARAYATGQTLDEVARDVVAGRISARDVGGEA</sequence>